<evidence type="ECO:0000313" key="13">
    <source>
        <dbReference type="Proteomes" id="UP001152872"/>
    </source>
</evidence>
<evidence type="ECO:0000259" key="11">
    <source>
        <dbReference type="PROSITE" id="PS50011"/>
    </source>
</evidence>
<sequence length="495" mass="54481">MDIYCTRPNCPSPLNSFADLDSGNTIKTIAQKFCTTCGMSLLLGGRYIVEKPIAQGGFGATFLARDRYTPAMKRCVVKLLQPVGLNSSQMVIAKQMFEREATVLEDLGTHSQIPDLLAYFEVQAGQDEFFFLVQEFVDGFTLEQIVAQHGAIAEADVLEILQSLLTVLTFIHEKGSIHRDIKPANIMVRKSDQTYFLLDFGAVKQVAGTAQGQKSTGIFTPGYGAPEQMRGDTVFPATDLYALAVTCLFLLTGQEPEELFDVNYNKWQWDRFVQLSPNFNRVLQKMLEAAPNDRWASAPEVLQALNNPNHQPQNIQPQNIQPQNIQPQNPVSSVKPPYQTSIQVPPPAPLPNFTPPIPKPAARSSKTPWLLAAPIPIQFTAAFLLGVEAMLLWQVSSTVGIAAVGTPANLIALAIVLISIIFLRTSSILDNKDLFVFVNLLSFAAVWGGQFLMKSLFQSLPSWIEIAQYCGVAGFAAIAVMAALRLIFQLLYSLL</sequence>
<gene>
    <name evidence="12" type="ORF">FEV09_20135</name>
</gene>
<dbReference type="PROSITE" id="PS50011">
    <property type="entry name" value="PROTEIN_KINASE_DOM"/>
    <property type="match status" value="1"/>
</dbReference>
<dbReference type="AlphaFoldDB" id="A0A9X4MD12"/>
<feature type="transmembrane region" description="Helical" evidence="10">
    <location>
        <begin position="369"/>
        <end position="393"/>
    </location>
</feature>
<evidence type="ECO:0000256" key="5">
    <source>
        <dbReference type="ARBA" id="ARBA00022777"/>
    </source>
</evidence>
<feature type="transmembrane region" description="Helical" evidence="10">
    <location>
        <begin position="434"/>
        <end position="454"/>
    </location>
</feature>
<feature type="domain" description="Protein kinase" evidence="11">
    <location>
        <begin position="47"/>
        <end position="306"/>
    </location>
</feature>
<keyword evidence="3" id="KW-0808">Transferase</keyword>
<dbReference type="RefSeq" id="WP_040689662.1">
    <property type="nucleotide sequence ID" value="NZ_VBTY01000238.1"/>
</dbReference>
<dbReference type="InterPro" id="IPR000719">
    <property type="entry name" value="Prot_kinase_dom"/>
</dbReference>
<dbReference type="GO" id="GO:0005524">
    <property type="term" value="F:ATP binding"/>
    <property type="evidence" value="ECO:0007669"/>
    <property type="project" value="UniProtKB-KW"/>
</dbReference>
<feature type="transmembrane region" description="Helical" evidence="10">
    <location>
        <begin position="466"/>
        <end position="488"/>
    </location>
</feature>
<dbReference type="PANTHER" id="PTHR24363">
    <property type="entry name" value="SERINE/THREONINE PROTEIN KINASE"/>
    <property type="match status" value="1"/>
</dbReference>
<dbReference type="GO" id="GO:0004674">
    <property type="term" value="F:protein serine/threonine kinase activity"/>
    <property type="evidence" value="ECO:0007669"/>
    <property type="project" value="UniProtKB-KW"/>
</dbReference>
<keyword evidence="2" id="KW-0723">Serine/threonine-protein kinase</keyword>
<evidence type="ECO:0000256" key="9">
    <source>
        <dbReference type="SAM" id="MobiDB-lite"/>
    </source>
</evidence>
<dbReference type="Proteomes" id="UP001152872">
    <property type="component" value="Unassembled WGS sequence"/>
</dbReference>
<evidence type="ECO:0000256" key="2">
    <source>
        <dbReference type="ARBA" id="ARBA00022527"/>
    </source>
</evidence>
<name>A0A9X4MD12_9CYAN</name>
<keyword evidence="10" id="KW-0472">Membrane</keyword>
<keyword evidence="13" id="KW-1185">Reference proteome</keyword>
<evidence type="ECO:0000256" key="10">
    <source>
        <dbReference type="SAM" id="Phobius"/>
    </source>
</evidence>
<keyword evidence="6" id="KW-0067">ATP-binding</keyword>
<feature type="transmembrane region" description="Helical" evidence="10">
    <location>
        <begin position="399"/>
        <end position="422"/>
    </location>
</feature>
<reference evidence="12" key="1">
    <citation type="submission" date="2019-05" db="EMBL/GenBank/DDBJ databases">
        <title>Whole genome sequencing of Pseudanabaena catenata USMAC16.</title>
        <authorList>
            <person name="Khan Z."/>
            <person name="Omar W.M."/>
            <person name="Convey P."/>
            <person name="Merican F."/>
            <person name="Najimudin N."/>
        </authorList>
    </citation>
    <scope>NUCLEOTIDE SEQUENCE</scope>
    <source>
        <strain evidence="12">USMAC16</strain>
    </source>
</reference>
<dbReference type="CDD" id="cd14014">
    <property type="entry name" value="STKc_PknB_like"/>
    <property type="match status" value="1"/>
</dbReference>
<comment type="catalytic activity">
    <reaction evidence="8">
        <text>L-seryl-[protein] + ATP = O-phospho-L-seryl-[protein] + ADP + H(+)</text>
        <dbReference type="Rhea" id="RHEA:17989"/>
        <dbReference type="Rhea" id="RHEA-COMP:9863"/>
        <dbReference type="Rhea" id="RHEA-COMP:11604"/>
        <dbReference type="ChEBI" id="CHEBI:15378"/>
        <dbReference type="ChEBI" id="CHEBI:29999"/>
        <dbReference type="ChEBI" id="CHEBI:30616"/>
        <dbReference type="ChEBI" id="CHEBI:83421"/>
        <dbReference type="ChEBI" id="CHEBI:456216"/>
        <dbReference type="EC" id="2.7.11.1"/>
    </reaction>
</comment>
<evidence type="ECO:0000256" key="3">
    <source>
        <dbReference type="ARBA" id="ARBA00022679"/>
    </source>
</evidence>
<proteinExistence type="predicted"/>
<dbReference type="Gene3D" id="1.10.510.10">
    <property type="entry name" value="Transferase(Phosphotransferase) domain 1"/>
    <property type="match status" value="1"/>
</dbReference>
<comment type="catalytic activity">
    <reaction evidence="7">
        <text>L-threonyl-[protein] + ATP = O-phospho-L-threonyl-[protein] + ADP + H(+)</text>
        <dbReference type="Rhea" id="RHEA:46608"/>
        <dbReference type="Rhea" id="RHEA-COMP:11060"/>
        <dbReference type="Rhea" id="RHEA-COMP:11605"/>
        <dbReference type="ChEBI" id="CHEBI:15378"/>
        <dbReference type="ChEBI" id="CHEBI:30013"/>
        <dbReference type="ChEBI" id="CHEBI:30616"/>
        <dbReference type="ChEBI" id="CHEBI:61977"/>
        <dbReference type="ChEBI" id="CHEBI:456216"/>
        <dbReference type="EC" id="2.7.11.1"/>
    </reaction>
</comment>
<dbReference type="SUPFAM" id="SSF56112">
    <property type="entry name" value="Protein kinase-like (PK-like)"/>
    <property type="match status" value="1"/>
</dbReference>
<comment type="caution">
    <text evidence="12">The sequence shown here is derived from an EMBL/GenBank/DDBJ whole genome shotgun (WGS) entry which is preliminary data.</text>
</comment>
<dbReference type="PANTHER" id="PTHR24363:SF0">
    <property type="entry name" value="SERINE_THREONINE KINASE LIKE DOMAIN CONTAINING 1"/>
    <property type="match status" value="1"/>
</dbReference>
<dbReference type="EC" id="2.7.11.1" evidence="1"/>
<dbReference type="Gene3D" id="3.30.200.20">
    <property type="entry name" value="Phosphorylase Kinase, domain 1"/>
    <property type="match status" value="1"/>
</dbReference>
<keyword evidence="4" id="KW-0547">Nucleotide-binding</keyword>
<evidence type="ECO:0000256" key="8">
    <source>
        <dbReference type="ARBA" id="ARBA00048679"/>
    </source>
</evidence>
<dbReference type="NCBIfam" id="NF045510">
    <property type="entry name" value="4Cys_prefix_kin"/>
    <property type="match status" value="1"/>
</dbReference>
<evidence type="ECO:0000256" key="1">
    <source>
        <dbReference type="ARBA" id="ARBA00012513"/>
    </source>
</evidence>
<evidence type="ECO:0000256" key="7">
    <source>
        <dbReference type="ARBA" id="ARBA00047899"/>
    </source>
</evidence>
<protein>
    <recommendedName>
        <fullName evidence="1">non-specific serine/threonine protein kinase</fullName>
        <ecNumber evidence="1">2.7.11.1</ecNumber>
    </recommendedName>
</protein>
<feature type="region of interest" description="Disordered" evidence="9">
    <location>
        <begin position="306"/>
        <end position="338"/>
    </location>
</feature>
<organism evidence="12 13">
    <name type="scientific">Pseudanabaena catenata USMAC16</name>
    <dbReference type="NCBI Taxonomy" id="1855837"/>
    <lineage>
        <taxon>Bacteria</taxon>
        <taxon>Bacillati</taxon>
        <taxon>Cyanobacteriota</taxon>
        <taxon>Cyanophyceae</taxon>
        <taxon>Pseudanabaenales</taxon>
        <taxon>Pseudanabaenaceae</taxon>
        <taxon>Pseudanabaena</taxon>
    </lineage>
</organism>
<dbReference type="InterPro" id="IPR011009">
    <property type="entry name" value="Kinase-like_dom_sf"/>
</dbReference>
<dbReference type="EMBL" id="VBTY01000238">
    <property type="protein sequence ID" value="MDG3496852.1"/>
    <property type="molecule type" value="Genomic_DNA"/>
</dbReference>
<feature type="compositionally biased region" description="Low complexity" evidence="9">
    <location>
        <begin position="306"/>
        <end position="330"/>
    </location>
</feature>
<evidence type="ECO:0000256" key="6">
    <source>
        <dbReference type="ARBA" id="ARBA00022840"/>
    </source>
</evidence>
<keyword evidence="10" id="KW-0812">Transmembrane</keyword>
<dbReference type="SMART" id="SM00220">
    <property type="entry name" value="S_TKc"/>
    <property type="match status" value="1"/>
</dbReference>
<accession>A0A9X4MD12</accession>
<evidence type="ECO:0000313" key="12">
    <source>
        <dbReference type="EMBL" id="MDG3496852.1"/>
    </source>
</evidence>
<keyword evidence="10" id="KW-1133">Transmembrane helix</keyword>
<keyword evidence="5 12" id="KW-0418">Kinase</keyword>
<evidence type="ECO:0000256" key="4">
    <source>
        <dbReference type="ARBA" id="ARBA00022741"/>
    </source>
</evidence>
<dbReference type="Pfam" id="PF00069">
    <property type="entry name" value="Pkinase"/>
    <property type="match status" value="1"/>
</dbReference>